<dbReference type="Proteomes" id="UP001191082">
    <property type="component" value="Unassembled WGS sequence"/>
</dbReference>
<evidence type="ECO:0000313" key="2">
    <source>
        <dbReference type="EMBL" id="TMV12956.1"/>
    </source>
</evidence>
<dbReference type="SUPFAM" id="SSF53335">
    <property type="entry name" value="S-adenosyl-L-methionine-dependent methyltransferases"/>
    <property type="match status" value="1"/>
</dbReference>
<evidence type="ECO:0000259" key="1">
    <source>
        <dbReference type="Pfam" id="PF05050"/>
    </source>
</evidence>
<organism evidence="2 3">
    <name type="scientific">Arenibacterium halophilum</name>
    <dbReference type="NCBI Taxonomy" id="2583821"/>
    <lineage>
        <taxon>Bacteria</taxon>
        <taxon>Pseudomonadati</taxon>
        <taxon>Pseudomonadota</taxon>
        <taxon>Alphaproteobacteria</taxon>
        <taxon>Rhodobacterales</taxon>
        <taxon>Paracoccaceae</taxon>
        <taxon>Arenibacterium</taxon>
    </lineage>
</organism>
<dbReference type="InterPro" id="IPR052514">
    <property type="entry name" value="SAM-dependent_MTase"/>
</dbReference>
<dbReference type="EMBL" id="VCPC01000002">
    <property type="protein sequence ID" value="TMV12956.1"/>
    <property type="molecule type" value="Genomic_DNA"/>
</dbReference>
<dbReference type="InterPro" id="IPR029063">
    <property type="entry name" value="SAM-dependent_MTases_sf"/>
</dbReference>
<protein>
    <submittedName>
        <fullName evidence="2">FkbM family methyltransferase</fullName>
    </submittedName>
</protein>
<keyword evidence="2" id="KW-0808">Transferase</keyword>
<sequence>MSLTDAERKARRKARRRLARARAEGMLSGVVSMLRPGDVAVDCGANVGEVAAQLAATGARVHAFEPDPLAFAALSDRLGKADNVTLHYAAVGPEAGQGALHRATDFADDPTARTTRSTLVPGGAGMDSADTLPVQVVDLPDFLRTCLKSHDDIAFLKLDIEGAELALLDRLDRDGLLHRIRLTVAETHEGKFPALRASYKALRDRIAATYPKTRVNLEWT</sequence>
<keyword evidence="3" id="KW-1185">Reference proteome</keyword>
<gene>
    <name evidence="2" type="ORF">FGK64_09175</name>
</gene>
<dbReference type="PANTHER" id="PTHR34203">
    <property type="entry name" value="METHYLTRANSFERASE, FKBM FAMILY PROTEIN"/>
    <property type="match status" value="1"/>
</dbReference>
<dbReference type="Pfam" id="PF05050">
    <property type="entry name" value="Methyltransf_21"/>
    <property type="match status" value="1"/>
</dbReference>
<dbReference type="PANTHER" id="PTHR34203:SF15">
    <property type="entry name" value="SLL1173 PROTEIN"/>
    <property type="match status" value="1"/>
</dbReference>
<dbReference type="RefSeq" id="WP_138863512.1">
    <property type="nucleotide sequence ID" value="NZ_VCPC01000002.1"/>
</dbReference>
<name>A0ABY2X9C8_9RHOB</name>
<proteinExistence type="predicted"/>
<dbReference type="Gene3D" id="3.40.50.150">
    <property type="entry name" value="Vaccinia Virus protein VP39"/>
    <property type="match status" value="1"/>
</dbReference>
<accession>A0ABY2X9C8</accession>
<feature type="domain" description="Methyltransferase FkbM" evidence="1">
    <location>
        <begin position="42"/>
        <end position="197"/>
    </location>
</feature>
<dbReference type="InterPro" id="IPR006342">
    <property type="entry name" value="FkbM_mtfrase"/>
</dbReference>
<dbReference type="GO" id="GO:0032259">
    <property type="term" value="P:methylation"/>
    <property type="evidence" value="ECO:0007669"/>
    <property type="project" value="UniProtKB-KW"/>
</dbReference>
<dbReference type="GO" id="GO:0008168">
    <property type="term" value="F:methyltransferase activity"/>
    <property type="evidence" value="ECO:0007669"/>
    <property type="project" value="UniProtKB-KW"/>
</dbReference>
<comment type="caution">
    <text evidence="2">The sequence shown here is derived from an EMBL/GenBank/DDBJ whole genome shotgun (WGS) entry which is preliminary data.</text>
</comment>
<reference evidence="2 3" key="1">
    <citation type="submission" date="2019-05" db="EMBL/GenBank/DDBJ databases">
        <title>Marivita sp. nov. isolated from sea sediment.</title>
        <authorList>
            <person name="Kim W."/>
        </authorList>
    </citation>
    <scope>NUCLEOTIDE SEQUENCE [LARGE SCALE GENOMIC DNA]</scope>
    <source>
        <strain evidence="2 3">CAU 1492</strain>
    </source>
</reference>
<keyword evidence="2" id="KW-0489">Methyltransferase</keyword>
<evidence type="ECO:0000313" key="3">
    <source>
        <dbReference type="Proteomes" id="UP001191082"/>
    </source>
</evidence>
<dbReference type="NCBIfam" id="TIGR01444">
    <property type="entry name" value="fkbM_fam"/>
    <property type="match status" value="1"/>
</dbReference>